<dbReference type="Proteomes" id="UP001595530">
    <property type="component" value="Unassembled WGS sequence"/>
</dbReference>
<gene>
    <name evidence="8" type="ORF">ACFOFO_03605</name>
</gene>
<protein>
    <submittedName>
        <fullName evidence="8">MFS transporter</fullName>
    </submittedName>
</protein>
<evidence type="ECO:0000313" key="8">
    <source>
        <dbReference type="EMBL" id="MFC3107054.1"/>
    </source>
</evidence>
<feature type="transmembrane region" description="Helical" evidence="6">
    <location>
        <begin position="260"/>
        <end position="279"/>
    </location>
</feature>
<feature type="transmembrane region" description="Helical" evidence="6">
    <location>
        <begin position="110"/>
        <end position="131"/>
    </location>
</feature>
<evidence type="ECO:0000256" key="1">
    <source>
        <dbReference type="ARBA" id="ARBA00004651"/>
    </source>
</evidence>
<dbReference type="InterPro" id="IPR020846">
    <property type="entry name" value="MFS_dom"/>
</dbReference>
<feature type="transmembrane region" description="Helical" evidence="6">
    <location>
        <begin position="299"/>
        <end position="329"/>
    </location>
</feature>
<dbReference type="PANTHER" id="PTHR43124:SF3">
    <property type="entry name" value="CHLORAMPHENICOL EFFLUX PUMP RV0191"/>
    <property type="match status" value="1"/>
</dbReference>
<feature type="transmembrane region" description="Helical" evidence="6">
    <location>
        <begin position="349"/>
        <end position="370"/>
    </location>
</feature>
<evidence type="ECO:0000313" key="9">
    <source>
        <dbReference type="Proteomes" id="UP001595530"/>
    </source>
</evidence>
<dbReference type="SUPFAM" id="SSF103473">
    <property type="entry name" value="MFS general substrate transporter"/>
    <property type="match status" value="1"/>
</dbReference>
<sequence length="407" mass="43184">MKHPDESATTLNPPIPVIAVPLLSLAAFGSGISLRVTDPLLPQLSQEFGVTLGDASLVVTAFSVAYGLSQLFFGPLGDRYGKYFIVACAAFACAVTATFCALATGFSSLLAARLLAGATAAAIIPLSMAWIGDVIPYKQRQPVLARFLIGQILGLSTGVLIGGLAADAQQWRLPFFMVAVIFAVVGAGLLSLNRRLPDHAKRVRKVEGAAIRHMLAEFRQIAVLPWARLVLATVFLEGAFLYGPFAFIATHLHRVHRMSLTSAGALIMLFGFGGFAFAIASSTLVRRLGETGLSQWGGIFLALSLVAIGVAPAWWWAIPGCFMAGLGFYMLHNTLQINATQMAPERRGAAVSAFASCFFLGQSVGVGIAGRLVERVGTANIMLIGAIGVLAVAIRFSRRLRVKPEVL</sequence>
<evidence type="ECO:0000256" key="6">
    <source>
        <dbReference type="SAM" id="Phobius"/>
    </source>
</evidence>
<dbReference type="Pfam" id="PF07690">
    <property type="entry name" value="MFS_1"/>
    <property type="match status" value="1"/>
</dbReference>
<evidence type="ECO:0000259" key="7">
    <source>
        <dbReference type="PROSITE" id="PS50850"/>
    </source>
</evidence>
<reference evidence="9" key="1">
    <citation type="journal article" date="2019" name="Int. J. Syst. Evol. Microbiol.">
        <title>The Global Catalogue of Microorganisms (GCM) 10K type strain sequencing project: providing services to taxonomists for standard genome sequencing and annotation.</title>
        <authorList>
            <consortium name="The Broad Institute Genomics Platform"/>
            <consortium name="The Broad Institute Genome Sequencing Center for Infectious Disease"/>
            <person name="Wu L."/>
            <person name="Ma J."/>
        </authorList>
    </citation>
    <scope>NUCLEOTIDE SEQUENCE [LARGE SCALE GENOMIC DNA]</scope>
    <source>
        <strain evidence="9">KCTC 42986</strain>
    </source>
</reference>
<dbReference type="InterPro" id="IPR011701">
    <property type="entry name" value="MFS"/>
</dbReference>
<keyword evidence="4 6" id="KW-1133">Transmembrane helix</keyword>
<dbReference type="InterPro" id="IPR050189">
    <property type="entry name" value="MFS_Efflux_Transporters"/>
</dbReference>
<feature type="transmembrane region" description="Helical" evidence="6">
    <location>
        <begin position="15"/>
        <end position="36"/>
    </location>
</feature>
<dbReference type="InterPro" id="IPR036259">
    <property type="entry name" value="MFS_trans_sf"/>
</dbReference>
<dbReference type="EMBL" id="JBHRTP010000008">
    <property type="protein sequence ID" value="MFC3107054.1"/>
    <property type="molecule type" value="Genomic_DNA"/>
</dbReference>
<feature type="domain" description="Major facilitator superfamily (MFS) profile" evidence="7">
    <location>
        <begin position="19"/>
        <end position="403"/>
    </location>
</feature>
<accession>A0ABV7EYL2</accession>
<comment type="caution">
    <text evidence="8">The sequence shown here is derived from an EMBL/GenBank/DDBJ whole genome shotgun (WGS) entry which is preliminary data.</text>
</comment>
<proteinExistence type="predicted"/>
<dbReference type="RefSeq" id="WP_390326317.1">
    <property type="nucleotide sequence ID" value="NZ_JBHRTP010000008.1"/>
</dbReference>
<evidence type="ECO:0000256" key="4">
    <source>
        <dbReference type="ARBA" id="ARBA00022989"/>
    </source>
</evidence>
<feature type="transmembrane region" description="Helical" evidence="6">
    <location>
        <begin position="48"/>
        <end position="68"/>
    </location>
</feature>
<evidence type="ECO:0000256" key="5">
    <source>
        <dbReference type="ARBA" id="ARBA00023136"/>
    </source>
</evidence>
<keyword evidence="5 6" id="KW-0472">Membrane</keyword>
<feature type="transmembrane region" description="Helical" evidence="6">
    <location>
        <begin position="143"/>
        <end position="166"/>
    </location>
</feature>
<dbReference type="PANTHER" id="PTHR43124">
    <property type="entry name" value="PURINE EFFLUX PUMP PBUE"/>
    <property type="match status" value="1"/>
</dbReference>
<feature type="transmembrane region" description="Helical" evidence="6">
    <location>
        <begin position="173"/>
        <end position="192"/>
    </location>
</feature>
<keyword evidence="2" id="KW-1003">Cell membrane</keyword>
<feature type="transmembrane region" description="Helical" evidence="6">
    <location>
        <begin position="226"/>
        <end position="248"/>
    </location>
</feature>
<dbReference type="CDD" id="cd17324">
    <property type="entry name" value="MFS_NepI_like"/>
    <property type="match status" value="1"/>
</dbReference>
<dbReference type="PROSITE" id="PS50850">
    <property type="entry name" value="MFS"/>
    <property type="match status" value="1"/>
</dbReference>
<feature type="transmembrane region" description="Helical" evidence="6">
    <location>
        <begin position="80"/>
        <end position="103"/>
    </location>
</feature>
<evidence type="ECO:0000256" key="3">
    <source>
        <dbReference type="ARBA" id="ARBA00022692"/>
    </source>
</evidence>
<name>A0ABV7EYL2_9BURK</name>
<keyword evidence="9" id="KW-1185">Reference proteome</keyword>
<keyword evidence="3 6" id="KW-0812">Transmembrane</keyword>
<feature type="transmembrane region" description="Helical" evidence="6">
    <location>
        <begin position="376"/>
        <end position="394"/>
    </location>
</feature>
<evidence type="ECO:0000256" key="2">
    <source>
        <dbReference type="ARBA" id="ARBA00022475"/>
    </source>
</evidence>
<dbReference type="Gene3D" id="1.20.1250.20">
    <property type="entry name" value="MFS general substrate transporter like domains"/>
    <property type="match status" value="1"/>
</dbReference>
<comment type="subcellular location">
    <subcellularLocation>
        <location evidence="1">Cell membrane</location>
        <topology evidence="1">Multi-pass membrane protein</topology>
    </subcellularLocation>
</comment>
<organism evidence="8 9">
    <name type="scientific">Undibacterium arcticum</name>
    <dbReference type="NCBI Taxonomy" id="1762892"/>
    <lineage>
        <taxon>Bacteria</taxon>
        <taxon>Pseudomonadati</taxon>
        <taxon>Pseudomonadota</taxon>
        <taxon>Betaproteobacteria</taxon>
        <taxon>Burkholderiales</taxon>
        <taxon>Oxalobacteraceae</taxon>
        <taxon>Undibacterium</taxon>
    </lineage>
</organism>